<feature type="transmembrane region" description="Helical" evidence="1">
    <location>
        <begin position="61"/>
        <end position="81"/>
    </location>
</feature>
<dbReference type="GO" id="GO:0016020">
    <property type="term" value="C:membrane"/>
    <property type="evidence" value="ECO:0007669"/>
    <property type="project" value="InterPro"/>
</dbReference>
<keyword evidence="1" id="KW-0472">Membrane</keyword>
<evidence type="ECO:0000256" key="1">
    <source>
        <dbReference type="SAM" id="Phobius"/>
    </source>
</evidence>
<feature type="transmembrane region" description="Helical" evidence="1">
    <location>
        <begin position="28"/>
        <end position="49"/>
    </location>
</feature>
<dbReference type="InterPro" id="IPR007820">
    <property type="entry name" value="AbrB_fam"/>
</dbReference>
<dbReference type="PANTHER" id="PTHR38457:SF1">
    <property type="entry name" value="REGULATOR ABRB-RELATED"/>
    <property type="match status" value="1"/>
</dbReference>
<sequence>MNLMLWVLGSAIGSRFQGMTRRLLGRYLWQSGIATLLALVVLAVFAELIHQTVGVGRDVALLALAPGGIGEMAILAVALNIDPVFVAFHHLLRMVTLMVVAPFWARWLMRHHPDA</sequence>
<reference evidence="2 3" key="1">
    <citation type="submission" date="2020-02" db="EMBL/GenBank/DDBJ databases">
        <title>Complete Genome Sequence of Halomonas meridiana strain BAA-801, Isolated from Deep Sea Thermal Vent.</title>
        <authorList>
            <person name="Takahashi Y."/>
            <person name="Takahashi H."/>
            <person name="Galipon J."/>
            <person name="Arakawa K."/>
        </authorList>
    </citation>
    <scope>NUCLEOTIDE SEQUENCE [LARGE SCALE GENOMIC DNA]</scope>
    <source>
        <strain evidence="2 3">Slthf1</strain>
    </source>
</reference>
<evidence type="ECO:0000313" key="3">
    <source>
        <dbReference type="Proteomes" id="UP000503197"/>
    </source>
</evidence>
<proteinExistence type="predicted"/>
<organism evidence="2 3">
    <name type="scientific">Vreelandella aquamarina</name>
    <dbReference type="NCBI Taxonomy" id="77097"/>
    <lineage>
        <taxon>Bacteria</taxon>
        <taxon>Pseudomonadati</taxon>
        <taxon>Pseudomonadota</taxon>
        <taxon>Gammaproteobacteria</taxon>
        <taxon>Oceanospirillales</taxon>
        <taxon>Halomonadaceae</taxon>
        <taxon>Vreelandella</taxon>
    </lineage>
</organism>
<evidence type="ECO:0000313" key="2">
    <source>
        <dbReference type="EMBL" id="BCA92649.1"/>
    </source>
</evidence>
<accession>A0A6F8SWU4</accession>
<keyword evidence="1" id="KW-1133">Transmembrane helix</keyword>
<protein>
    <recommendedName>
        <fullName evidence="4">Ammonia monooxygenase</fullName>
    </recommendedName>
</protein>
<dbReference type="Pfam" id="PF05145">
    <property type="entry name" value="AbrB"/>
    <property type="match status" value="1"/>
</dbReference>
<dbReference type="AlphaFoldDB" id="A0A6F8SWU4"/>
<keyword evidence="1" id="KW-0812">Transmembrane</keyword>
<name>A0A6F8SWU4_9GAMM</name>
<dbReference type="EMBL" id="AP022821">
    <property type="protein sequence ID" value="BCA92649.1"/>
    <property type="molecule type" value="Genomic_DNA"/>
</dbReference>
<dbReference type="GO" id="GO:0010468">
    <property type="term" value="P:regulation of gene expression"/>
    <property type="evidence" value="ECO:0007669"/>
    <property type="project" value="InterPro"/>
</dbReference>
<dbReference type="Proteomes" id="UP000503197">
    <property type="component" value="Chromosome"/>
</dbReference>
<feature type="transmembrane region" description="Helical" evidence="1">
    <location>
        <begin position="87"/>
        <end position="109"/>
    </location>
</feature>
<gene>
    <name evidence="2" type="ORF">HMSLTHF_24240</name>
</gene>
<evidence type="ECO:0008006" key="4">
    <source>
        <dbReference type="Google" id="ProtNLM"/>
    </source>
</evidence>
<dbReference type="PANTHER" id="PTHR38457">
    <property type="entry name" value="REGULATOR ABRB-RELATED"/>
    <property type="match status" value="1"/>
</dbReference>